<reference evidence="2 3" key="1">
    <citation type="submission" date="2018-01" db="EMBL/GenBank/DDBJ databases">
        <title>A novel member of the phylum Bacteroidetes isolated from glacier ice.</title>
        <authorList>
            <person name="Liu Q."/>
            <person name="Xin Y.-H."/>
        </authorList>
    </citation>
    <scope>NUCLEOTIDE SEQUENCE [LARGE SCALE GENOMIC DNA]</scope>
    <source>
        <strain evidence="2 3">RB1R16</strain>
    </source>
</reference>
<evidence type="ECO:0000313" key="3">
    <source>
        <dbReference type="Proteomes" id="UP000239872"/>
    </source>
</evidence>
<keyword evidence="1" id="KW-0472">Membrane</keyword>
<dbReference type="EMBL" id="PPSL01000002">
    <property type="protein sequence ID" value="PQJ12034.1"/>
    <property type="molecule type" value="Genomic_DNA"/>
</dbReference>
<organism evidence="2 3">
    <name type="scientific">Flavipsychrobacter stenotrophus</name>
    <dbReference type="NCBI Taxonomy" id="2077091"/>
    <lineage>
        <taxon>Bacteria</taxon>
        <taxon>Pseudomonadati</taxon>
        <taxon>Bacteroidota</taxon>
        <taxon>Chitinophagia</taxon>
        <taxon>Chitinophagales</taxon>
        <taxon>Chitinophagaceae</taxon>
        <taxon>Flavipsychrobacter</taxon>
    </lineage>
</organism>
<comment type="caution">
    <text evidence="2">The sequence shown here is derived from an EMBL/GenBank/DDBJ whole genome shotgun (WGS) entry which is preliminary data.</text>
</comment>
<dbReference type="AlphaFoldDB" id="A0A2S7SZ90"/>
<keyword evidence="1" id="KW-0812">Transmembrane</keyword>
<evidence type="ECO:0000313" key="2">
    <source>
        <dbReference type="EMBL" id="PQJ12034.1"/>
    </source>
</evidence>
<accession>A0A2S7SZ90</accession>
<proteinExistence type="predicted"/>
<name>A0A2S7SZ90_9BACT</name>
<evidence type="ECO:0000256" key="1">
    <source>
        <dbReference type="SAM" id="Phobius"/>
    </source>
</evidence>
<feature type="transmembrane region" description="Helical" evidence="1">
    <location>
        <begin position="21"/>
        <end position="39"/>
    </location>
</feature>
<keyword evidence="3" id="KW-1185">Reference proteome</keyword>
<keyword evidence="1" id="KW-1133">Transmembrane helix</keyword>
<gene>
    <name evidence="2" type="ORF">CJD36_009610</name>
</gene>
<protein>
    <submittedName>
        <fullName evidence="2">Uncharacterized protein</fullName>
    </submittedName>
</protein>
<sequence>MQVPRQYKQSINPSSYFMEKRFRVLVAFYGLVVLVMMASKKSENGRNTISRAPETRIAAWDKMAR</sequence>
<dbReference type="Proteomes" id="UP000239872">
    <property type="component" value="Unassembled WGS sequence"/>
</dbReference>